<evidence type="ECO:0000256" key="1">
    <source>
        <dbReference type="SAM" id="MobiDB-lite"/>
    </source>
</evidence>
<proteinExistence type="predicted"/>
<reference evidence="2" key="2">
    <citation type="submission" date="2023-05" db="EMBL/GenBank/DDBJ databases">
        <authorList>
            <person name="Schelkunov M.I."/>
        </authorList>
    </citation>
    <scope>NUCLEOTIDE SEQUENCE</scope>
    <source>
        <strain evidence="2">Hsosn_3</strain>
        <tissue evidence="2">Leaf</tissue>
    </source>
</reference>
<sequence>MKRLTQSPGTSTKGVPQVSRKGNYLFVEHSSSLSEALCGFQFTSTHLDGWKLLIKSEPGEISWSPLAFNQVYRQVAGMNVKKQFSMSIEDEMHGKKQVAQEAYNEDEDMHRGGQRV</sequence>
<gene>
    <name evidence="2" type="ORF">POM88_026044</name>
</gene>
<name>A0AAD8I8B4_9APIA</name>
<dbReference type="Proteomes" id="UP001237642">
    <property type="component" value="Unassembled WGS sequence"/>
</dbReference>
<reference evidence="2" key="1">
    <citation type="submission" date="2023-02" db="EMBL/GenBank/DDBJ databases">
        <title>Genome of toxic invasive species Heracleum sosnowskyi carries increased number of genes despite the absence of recent whole-genome duplications.</title>
        <authorList>
            <person name="Schelkunov M."/>
            <person name="Shtratnikova V."/>
            <person name="Makarenko M."/>
            <person name="Klepikova A."/>
            <person name="Omelchenko D."/>
            <person name="Novikova G."/>
            <person name="Obukhova E."/>
            <person name="Bogdanov V."/>
            <person name="Penin A."/>
            <person name="Logacheva M."/>
        </authorList>
    </citation>
    <scope>NUCLEOTIDE SEQUENCE</scope>
    <source>
        <strain evidence="2">Hsosn_3</strain>
        <tissue evidence="2">Leaf</tissue>
    </source>
</reference>
<organism evidence="2 3">
    <name type="scientific">Heracleum sosnowskyi</name>
    <dbReference type="NCBI Taxonomy" id="360622"/>
    <lineage>
        <taxon>Eukaryota</taxon>
        <taxon>Viridiplantae</taxon>
        <taxon>Streptophyta</taxon>
        <taxon>Embryophyta</taxon>
        <taxon>Tracheophyta</taxon>
        <taxon>Spermatophyta</taxon>
        <taxon>Magnoliopsida</taxon>
        <taxon>eudicotyledons</taxon>
        <taxon>Gunneridae</taxon>
        <taxon>Pentapetalae</taxon>
        <taxon>asterids</taxon>
        <taxon>campanulids</taxon>
        <taxon>Apiales</taxon>
        <taxon>Apiaceae</taxon>
        <taxon>Apioideae</taxon>
        <taxon>apioid superclade</taxon>
        <taxon>Tordylieae</taxon>
        <taxon>Tordyliinae</taxon>
        <taxon>Heracleum</taxon>
    </lineage>
</organism>
<protein>
    <submittedName>
        <fullName evidence="2">Uncharacterized protein</fullName>
    </submittedName>
</protein>
<comment type="caution">
    <text evidence="2">The sequence shown here is derived from an EMBL/GenBank/DDBJ whole genome shotgun (WGS) entry which is preliminary data.</text>
</comment>
<feature type="region of interest" description="Disordered" evidence="1">
    <location>
        <begin position="96"/>
        <end position="116"/>
    </location>
</feature>
<evidence type="ECO:0000313" key="2">
    <source>
        <dbReference type="EMBL" id="KAK1379300.1"/>
    </source>
</evidence>
<keyword evidence="3" id="KW-1185">Reference proteome</keyword>
<accession>A0AAD8I8B4</accession>
<dbReference type="AlphaFoldDB" id="A0AAD8I8B4"/>
<evidence type="ECO:0000313" key="3">
    <source>
        <dbReference type="Proteomes" id="UP001237642"/>
    </source>
</evidence>
<dbReference type="Gene3D" id="2.60.260.20">
    <property type="entry name" value="Urease metallochaperone UreE, N-terminal domain"/>
    <property type="match status" value="1"/>
</dbReference>
<dbReference type="EMBL" id="JAUIZM010000006">
    <property type="protein sequence ID" value="KAK1379300.1"/>
    <property type="molecule type" value="Genomic_DNA"/>
</dbReference>